<dbReference type="EMBL" id="SWAU01000548">
    <property type="protein sequence ID" value="TKA93945.1"/>
    <property type="molecule type" value="Genomic_DNA"/>
</dbReference>
<dbReference type="RefSeq" id="WP_136794823.1">
    <property type="nucleotide sequence ID" value="NZ_SWAU01000548.1"/>
</dbReference>
<evidence type="ECO:0000313" key="3">
    <source>
        <dbReference type="Proteomes" id="UP000306340"/>
    </source>
</evidence>
<dbReference type="Proteomes" id="UP000306340">
    <property type="component" value="Unassembled WGS sequence"/>
</dbReference>
<feature type="transmembrane region" description="Helical" evidence="1">
    <location>
        <begin position="12"/>
        <end position="31"/>
    </location>
</feature>
<proteinExistence type="predicted"/>
<feature type="non-terminal residue" evidence="2">
    <location>
        <position position="1"/>
    </location>
</feature>
<keyword evidence="1" id="KW-1133">Transmembrane helix</keyword>
<dbReference type="AlphaFoldDB" id="A0A4U0YQQ6"/>
<keyword evidence="1" id="KW-0472">Membrane</keyword>
<keyword evidence="1" id="KW-0812">Transmembrane</keyword>
<protein>
    <submittedName>
        <fullName evidence="2">NnrS family protein</fullName>
    </submittedName>
</protein>
<evidence type="ECO:0000256" key="1">
    <source>
        <dbReference type="SAM" id="Phobius"/>
    </source>
</evidence>
<gene>
    <name evidence="2" type="ORF">FAZ78_25085</name>
</gene>
<name>A0A4U0YQQ6_9RHOB</name>
<organism evidence="2 3">
    <name type="scientific">Cereibacter changlensis</name>
    <dbReference type="NCBI Taxonomy" id="402884"/>
    <lineage>
        <taxon>Bacteria</taxon>
        <taxon>Pseudomonadati</taxon>
        <taxon>Pseudomonadota</taxon>
        <taxon>Alphaproteobacteria</taxon>
        <taxon>Rhodobacterales</taxon>
        <taxon>Paracoccaceae</taxon>
        <taxon>Cereibacter</taxon>
    </lineage>
</organism>
<reference evidence="2 3" key="1">
    <citation type="submission" date="2019-04" db="EMBL/GenBank/DDBJ databases">
        <title>Crypto-aerobic microbial life in anoxic (sulfidic) marine sediments.</title>
        <authorList>
            <person name="Bhattacharya S."/>
            <person name="Roy C."/>
            <person name="Mondal N."/>
            <person name="Sarkar J."/>
            <person name="Mandal S."/>
            <person name="Rameez M.J."/>
            <person name="Ghosh W."/>
        </authorList>
    </citation>
    <scope>NUCLEOTIDE SEQUENCE [LARGE SCALE GENOMIC DNA]</scope>
    <source>
        <strain evidence="2 3">SBBC</strain>
    </source>
</reference>
<dbReference type="InterPro" id="IPR010266">
    <property type="entry name" value="NnrS"/>
</dbReference>
<dbReference type="Pfam" id="PF05940">
    <property type="entry name" value="NnrS"/>
    <property type="match status" value="1"/>
</dbReference>
<sequence length="78" mass="8159">ARRDGPALRAGPPLILGYALIWLATVARLAVDALPDHYAGLIAGAATLWTLGWALFLLAFLPTALGPVLRPIFSGPKA</sequence>
<accession>A0A4U0YQQ6</accession>
<feature type="transmembrane region" description="Helical" evidence="1">
    <location>
        <begin position="37"/>
        <end position="61"/>
    </location>
</feature>
<evidence type="ECO:0000313" key="2">
    <source>
        <dbReference type="EMBL" id="TKA93945.1"/>
    </source>
</evidence>
<comment type="caution">
    <text evidence="2">The sequence shown here is derived from an EMBL/GenBank/DDBJ whole genome shotgun (WGS) entry which is preliminary data.</text>
</comment>